<feature type="transmembrane region" description="Helical" evidence="6">
    <location>
        <begin position="269"/>
        <end position="289"/>
    </location>
</feature>
<dbReference type="OrthoDB" id="28755at2759"/>
<dbReference type="EMBL" id="LWCA01000223">
    <property type="protein sequence ID" value="OAF69834.1"/>
    <property type="molecule type" value="Genomic_DNA"/>
</dbReference>
<evidence type="ECO:0000256" key="1">
    <source>
        <dbReference type="ARBA" id="ARBA00004141"/>
    </source>
</evidence>
<sequence length="330" mass="37487">MGIILLLSVPKFDTHSPLKYTNNTLNLKTFSETTIAKKLPNHKSNLIVLLFLIFGLVLTDFGCDACQTPSRTYMLEILPSQEHHRGLSYFTLMAGLGGTIGYAMQSIDWQSMVSYHSSDVLSHSHITFYVALVCYILCVLLSISTQKEKTLQEIINTSNSNPDNYESIINDDLGETNQTKFTNFNFKNLYASIVNMPKSMYILCLTNYFSWISLVCYSLYFTSFVGTVIYKGNPTAAALNPNRILYDNGVRFGSFSMSFYTLSSSLKQIYFFGHFIYSIGSMIMFILPYKYVTIILSPTVGIMYATLFTIPYRLVAIYHEKNVDSARRFV</sequence>
<dbReference type="Gene3D" id="1.20.1250.20">
    <property type="entry name" value="MFS general substrate transporter like domains"/>
    <property type="match status" value="1"/>
</dbReference>
<feature type="transmembrane region" description="Helical" evidence="6">
    <location>
        <begin position="46"/>
        <end position="66"/>
    </location>
</feature>
<dbReference type="Proteomes" id="UP000078046">
    <property type="component" value="Unassembled WGS sequence"/>
</dbReference>
<dbReference type="InterPro" id="IPR036259">
    <property type="entry name" value="MFS_trans_sf"/>
</dbReference>
<evidence type="ECO:0000256" key="4">
    <source>
        <dbReference type="ARBA" id="ARBA00022989"/>
    </source>
</evidence>
<proteinExistence type="predicted"/>
<keyword evidence="2" id="KW-0813">Transport</keyword>
<comment type="caution">
    <text evidence="7">The sequence shown here is derived from an EMBL/GenBank/DDBJ whole genome shotgun (WGS) entry which is preliminary data.</text>
</comment>
<feature type="transmembrane region" description="Helical" evidence="6">
    <location>
        <begin position="87"/>
        <end position="105"/>
    </location>
</feature>
<dbReference type="SUPFAM" id="SSF103473">
    <property type="entry name" value="MFS general substrate transporter"/>
    <property type="match status" value="1"/>
</dbReference>
<feature type="transmembrane region" description="Helical" evidence="6">
    <location>
        <begin position="295"/>
        <end position="318"/>
    </location>
</feature>
<feature type="transmembrane region" description="Helical" evidence="6">
    <location>
        <begin position="208"/>
        <end position="232"/>
    </location>
</feature>
<evidence type="ECO:0000313" key="7">
    <source>
        <dbReference type="EMBL" id="OAF69834.1"/>
    </source>
</evidence>
<accession>A0A177B8T3</accession>
<gene>
    <name evidence="7" type="ORF">A3Q56_02382</name>
</gene>
<evidence type="ECO:0000256" key="6">
    <source>
        <dbReference type="SAM" id="Phobius"/>
    </source>
</evidence>
<keyword evidence="4 6" id="KW-1133">Transmembrane helix</keyword>
<evidence type="ECO:0000256" key="5">
    <source>
        <dbReference type="ARBA" id="ARBA00023136"/>
    </source>
</evidence>
<comment type="subcellular location">
    <subcellularLocation>
        <location evidence="1">Membrane</location>
        <topology evidence="1">Multi-pass membrane protein</topology>
    </subcellularLocation>
</comment>
<dbReference type="PANTHER" id="PTHR19432">
    <property type="entry name" value="SUGAR TRANSPORTER"/>
    <property type="match status" value="1"/>
</dbReference>
<dbReference type="AlphaFoldDB" id="A0A177B8T3"/>
<evidence type="ECO:0000256" key="3">
    <source>
        <dbReference type="ARBA" id="ARBA00022692"/>
    </source>
</evidence>
<dbReference type="GO" id="GO:0008506">
    <property type="term" value="F:sucrose:proton symporter activity"/>
    <property type="evidence" value="ECO:0007669"/>
    <property type="project" value="TreeGrafter"/>
</dbReference>
<name>A0A177B8T3_9BILA</name>
<organism evidence="7 8">
    <name type="scientific">Intoshia linei</name>
    <dbReference type="NCBI Taxonomy" id="1819745"/>
    <lineage>
        <taxon>Eukaryota</taxon>
        <taxon>Metazoa</taxon>
        <taxon>Spiralia</taxon>
        <taxon>Lophotrochozoa</taxon>
        <taxon>Mesozoa</taxon>
        <taxon>Orthonectida</taxon>
        <taxon>Rhopaluridae</taxon>
        <taxon>Intoshia</taxon>
    </lineage>
</organism>
<keyword evidence="5 6" id="KW-0472">Membrane</keyword>
<keyword evidence="3 6" id="KW-0812">Transmembrane</keyword>
<keyword evidence="8" id="KW-1185">Reference proteome</keyword>
<protein>
    <submittedName>
        <fullName evidence="7">Membrane-associated transporter protein</fullName>
    </submittedName>
</protein>
<reference evidence="7 8" key="1">
    <citation type="submission" date="2016-04" db="EMBL/GenBank/DDBJ databases">
        <title>The genome of Intoshia linei affirms orthonectids as highly simplified spiralians.</title>
        <authorList>
            <person name="Mikhailov K.V."/>
            <person name="Slusarev G.S."/>
            <person name="Nikitin M.A."/>
            <person name="Logacheva M.D."/>
            <person name="Penin A."/>
            <person name="Aleoshin V."/>
            <person name="Panchin Y.V."/>
        </authorList>
    </citation>
    <scope>NUCLEOTIDE SEQUENCE [LARGE SCALE GENOMIC DNA]</scope>
    <source>
        <strain evidence="7">Intl2013</strain>
        <tissue evidence="7">Whole animal</tissue>
    </source>
</reference>
<feature type="transmembrane region" description="Helical" evidence="6">
    <location>
        <begin position="125"/>
        <end position="143"/>
    </location>
</feature>
<dbReference type="GO" id="GO:0016020">
    <property type="term" value="C:membrane"/>
    <property type="evidence" value="ECO:0007669"/>
    <property type="project" value="UniProtKB-SubCell"/>
</dbReference>
<evidence type="ECO:0000256" key="2">
    <source>
        <dbReference type="ARBA" id="ARBA00022448"/>
    </source>
</evidence>
<evidence type="ECO:0000313" key="8">
    <source>
        <dbReference type="Proteomes" id="UP000078046"/>
    </source>
</evidence>
<dbReference type="PANTHER" id="PTHR19432:SF35">
    <property type="entry name" value="SOLUTE CARRIER FAMILY 45 MEMBER 3 ISOFORM X1"/>
    <property type="match status" value="1"/>
</dbReference>